<dbReference type="Gene3D" id="3.40.850.10">
    <property type="entry name" value="Kinesin motor domain"/>
    <property type="match status" value="1"/>
</dbReference>
<dbReference type="EMBL" id="CADEPM010000001">
    <property type="protein sequence ID" value="CAB3396920.1"/>
    <property type="molecule type" value="Genomic_DNA"/>
</dbReference>
<feature type="compositionally biased region" description="Polar residues" evidence="7">
    <location>
        <begin position="911"/>
        <end position="922"/>
    </location>
</feature>
<feature type="compositionally biased region" description="Low complexity" evidence="7">
    <location>
        <begin position="770"/>
        <end position="781"/>
    </location>
</feature>
<feature type="compositionally biased region" description="Low complexity" evidence="7">
    <location>
        <begin position="557"/>
        <end position="566"/>
    </location>
</feature>
<feature type="region of interest" description="Disordered" evidence="7">
    <location>
        <begin position="552"/>
        <end position="596"/>
    </location>
</feature>
<feature type="coiled-coil region" evidence="6">
    <location>
        <begin position="701"/>
        <end position="737"/>
    </location>
</feature>
<feature type="region of interest" description="Disordered" evidence="7">
    <location>
        <begin position="337"/>
        <end position="357"/>
    </location>
</feature>
<keyword evidence="2" id="KW-0547">Nucleotide-binding</keyword>
<dbReference type="PROSITE" id="PS50067">
    <property type="entry name" value="KINESIN_MOTOR_2"/>
    <property type="match status" value="1"/>
</dbReference>
<evidence type="ECO:0000256" key="4">
    <source>
        <dbReference type="ARBA" id="ARBA00023212"/>
    </source>
</evidence>
<dbReference type="PANTHER" id="PTHR21608">
    <property type="entry name" value="KINESIN-LIKE PROTEIN CG14535"/>
    <property type="match status" value="1"/>
</dbReference>
<dbReference type="InterPro" id="IPR036961">
    <property type="entry name" value="Kinesin_motor_dom_sf"/>
</dbReference>
<dbReference type="PANTHER" id="PTHR21608:SF7">
    <property type="entry name" value="KINESIN-LIKE PROTEIN CG14535"/>
    <property type="match status" value="1"/>
</dbReference>
<dbReference type="OrthoDB" id="8862460at2759"/>
<sequence length="1048" mass="116274">MDVCSTSSSTVAKAAAHSPHRTIPKLRLCISVSDEDANSARRCTIGDNQLNIEGKNYSKSVFDNIFGPDNSPTSIGEAILNDTISSVLAGHDATILAMGAKSTGKDERLYGDAEARNGLVQLAITQIMNALEENKCPDERMQVRMSVVMVSQREASIVDLLSPFNPDPRHRNVRIVDDAKIGVFLDNESEIRVDSVDQALFYLNTAVDHRLIQDEQTHRTNHVLISLSLYTYKLTEQHMEGGRRRLSFLDMGIGERNSTNGGLTMPVLGSILLALIQKNKHIPSRDSSACQLIRCALSSSRLSTFLLSFGARNDDNENIAHLACKIARTRVKNSIASGRKTMTSNSEKGLSSSDTARIRKDFESGSELSSAAETVIFVGPSSRTVSPVKLPPTAGEVRPLHRTTRTNSDITKPLTIDIKTSPTHSCHNNCTQSVAPMLKGHTPFLSASLKLYDELCSPPGSSIGSPSAFGGVCREEREDFGVMIATPTHPSKCRSRYNLDDGKRRQILDWMETADVSPVLFTTPVFDNNFEEKRECVGILSHPLEDIIEQEEESLRTSTATTGAATKSEDHPLRILSKQNLAETDSGESQKEKEAENELELVMAASLSSMKSHDILAKLEAMRNTNTSGLSAGSSTTVDDDKMSEMDVYRRASHLEEYAMQRVREIEENKPQKKKKKVNLNCCQHSMVSSGSTVVDWSLIEKKKEQERKTLEEEARKQLLRERRNKLKITELELRKERNMIDKELDDKRSLATSIARQLQHFSLSPCRGSKGSFSSRSMSSHRIDPPMASLPSTPTLSQRKSAASSIRNQLSQGCQSATHQSLPRHTKLSNSMRKTSAERKSSKSSTRASDKTKDRRNSGGSQERQGSKDELCWRSPYANVTSPKTYGGPGTSSSGRGSSAPGSDFDGTVLSGSTTHMNGTTPRDEAKRSKRQSYSASSGYESASNDYHIYTKNSLFEKRMNEERMNFTRQTDQIRHRQRVLKKDLEEAKRAIGQIDDARIIANGSDHHRFHGLNRATLIDTLQQENKILEKRIVACRNHSMLITTFI</sequence>
<evidence type="ECO:0000256" key="1">
    <source>
        <dbReference type="ARBA" id="ARBA00004245"/>
    </source>
</evidence>
<keyword evidence="10" id="KW-1185">Reference proteome</keyword>
<proteinExistence type="inferred from homology"/>
<dbReference type="SMART" id="SM00129">
    <property type="entry name" value="KISc"/>
    <property type="match status" value="1"/>
</dbReference>
<dbReference type="Proteomes" id="UP000494206">
    <property type="component" value="Unassembled WGS sequence"/>
</dbReference>
<feature type="compositionally biased region" description="Low complexity" evidence="7">
    <location>
        <begin position="934"/>
        <end position="943"/>
    </location>
</feature>
<accession>A0A8S1E994</accession>
<dbReference type="InterPro" id="IPR027640">
    <property type="entry name" value="Kinesin-like_fam"/>
</dbReference>
<evidence type="ECO:0000313" key="9">
    <source>
        <dbReference type="EMBL" id="CAB3396920.1"/>
    </source>
</evidence>
<reference evidence="9 10" key="1">
    <citation type="submission" date="2020-04" db="EMBL/GenBank/DDBJ databases">
        <authorList>
            <person name="Laetsch R D."/>
            <person name="Stevens L."/>
            <person name="Kumar S."/>
            <person name="Blaxter L. M."/>
        </authorList>
    </citation>
    <scope>NUCLEOTIDE SEQUENCE [LARGE SCALE GENOMIC DNA]</scope>
</reference>
<feature type="domain" description="Kinesin motor" evidence="8">
    <location>
        <begin position="19"/>
        <end position="332"/>
    </location>
</feature>
<gene>
    <name evidence="9" type="ORF">CBOVIS_LOCUS412</name>
</gene>
<evidence type="ECO:0000313" key="10">
    <source>
        <dbReference type="Proteomes" id="UP000494206"/>
    </source>
</evidence>
<dbReference type="GO" id="GO:0003777">
    <property type="term" value="F:microtubule motor activity"/>
    <property type="evidence" value="ECO:0007669"/>
    <property type="project" value="InterPro"/>
</dbReference>
<feature type="compositionally biased region" description="Polar residues" evidence="7">
    <location>
        <begin position="791"/>
        <end position="822"/>
    </location>
</feature>
<dbReference type="SUPFAM" id="SSF52540">
    <property type="entry name" value="P-loop containing nucleoside triphosphate hydrolases"/>
    <property type="match status" value="1"/>
</dbReference>
<organism evidence="9 10">
    <name type="scientific">Caenorhabditis bovis</name>
    <dbReference type="NCBI Taxonomy" id="2654633"/>
    <lineage>
        <taxon>Eukaryota</taxon>
        <taxon>Metazoa</taxon>
        <taxon>Ecdysozoa</taxon>
        <taxon>Nematoda</taxon>
        <taxon>Chromadorea</taxon>
        <taxon>Rhabditida</taxon>
        <taxon>Rhabditina</taxon>
        <taxon>Rhabditomorpha</taxon>
        <taxon>Rhabditoidea</taxon>
        <taxon>Rhabditidae</taxon>
        <taxon>Peloderinae</taxon>
        <taxon>Caenorhabditis</taxon>
    </lineage>
</organism>
<dbReference type="InterPro" id="IPR027417">
    <property type="entry name" value="P-loop_NTPase"/>
</dbReference>
<name>A0A8S1E994_9PELO</name>
<evidence type="ECO:0000256" key="6">
    <source>
        <dbReference type="SAM" id="Coils"/>
    </source>
</evidence>
<dbReference type="GO" id="GO:0005524">
    <property type="term" value="F:ATP binding"/>
    <property type="evidence" value="ECO:0007669"/>
    <property type="project" value="UniProtKB-KW"/>
</dbReference>
<protein>
    <recommendedName>
        <fullName evidence="8">Kinesin motor domain-containing protein</fullName>
    </recommendedName>
</protein>
<dbReference type="InterPro" id="IPR001752">
    <property type="entry name" value="Kinesin_motor_dom"/>
</dbReference>
<keyword evidence="4" id="KW-0206">Cytoskeleton</keyword>
<comment type="caution">
    <text evidence="5">Lacks conserved residue(s) required for the propagation of feature annotation.</text>
</comment>
<evidence type="ECO:0000256" key="3">
    <source>
        <dbReference type="ARBA" id="ARBA00022840"/>
    </source>
</evidence>
<comment type="similarity">
    <text evidence="5">Belongs to the TRAFAC class myosin-kinesin ATPase superfamily. Kinesin family.</text>
</comment>
<feature type="compositionally biased region" description="Polar residues" evidence="7">
    <location>
        <begin position="337"/>
        <end position="355"/>
    </location>
</feature>
<keyword evidence="3" id="KW-0067">ATP-binding</keyword>
<feature type="compositionally biased region" description="Basic and acidic residues" evidence="7">
    <location>
        <begin position="849"/>
        <end position="858"/>
    </location>
</feature>
<evidence type="ECO:0000256" key="7">
    <source>
        <dbReference type="SAM" id="MobiDB-lite"/>
    </source>
</evidence>
<keyword evidence="6" id="KW-0175">Coiled coil</keyword>
<keyword evidence="4" id="KW-0963">Cytoplasm</keyword>
<dbReference type="GO" id="GO:0007018">
    <property type="term" value="P:microtubule-based movement"/>
    <property type="evidence" value="ECO:0007669"/>
    <property type="project" value="InterPro"/>
</dbReference>
<evidence type="ECO:0000259" key="8">
    <source>
        <dbReference type="PROSITE" id="PS50067"/>
    </source>
</evidence>
<comment type="caution">
    <text evidence="9">The sequence shown here is derived from an EMBL/GenBank/DDBJ whole genome shotgun (WGS) entry which is preliminary data.</text>
</comment>
<dbReference type="Pfam" id="PF00225">
    <property type="entry name" value="Kinesin"/>
    <property type="match status" value="1"/>
</dbReference>
<dbReference type="AlphaFoldDB" id="A0A8S1E994"/>
<comment type="subcellular location">
    <subcellularLocation>
        <location evidence="1">Cytoplasm</location>
        <location evidence="1">Cytoskeleton</location>
    </subcellularLocation>
</comment>
<dbReference type="GO" id="GO:0005856">
    <property type="term" value="C:cytoskeleton"/>
    <property type="evidence" value="ECO:0007669"/>
    <property type="project" value="UniProtKB-SubCell"/>
</dbReference>
<dbReference type="GO" id="GO:0008017">
    <property type="term" value="F:microtubule binding"/>
    <property type="evidence" value="ECO:0007669"/>
    <property type="project" value="InterPro"/>
</dbReference>
<evidence type="ECO:0000256" key="5">
    <source>
        <dbReference type="PROSITE-ProRule" id="PRU00283"/>
    </source>
</evidence>
<feature type="region of interest" description="Disordered" evidence="7">
    <location>
        <begin position="765"/>
        <end position="943"/>
    </location>
</feature>
<feature type="compositionally biased region" description="Low complexity" evidence="7">
    <location>
        <begin position="882"/>
        <end position="904"/>
    </location>
</feature>
<evidence type="ECO:0000256" key="2">
    <source>
        <dbReference type="ARBA" id="ARBA00022741"/>
    </source>
</evidence>